<protein>
    <submittedName>
        <fullName evidence="2">Uncharacterized protein</fullName>
    </submittedName>
</protein>
<comment type="caution">
    <text evidence="2">The sequence shown here is derived from an EMBL/GenBank/DDBJ whole genome shotgun (WGS) entry which is preliminary data.</text>
</comment>
<evidence type="ECO:0000313" key="2">
    <source>
        <dbReference type="EMBL" id="KAK9891652.1"/>
    </source>
</evidence>
<evidence type="ECO:0000313" key="3">
    <source>
        <dbReference type="Proteomes" id="UP001431783"/>
    </source>
</evidence>
<keyword evidence="3" id="KW-1185">Reference proteome</keyword>
<sequence length="111" mass="12283">MIYDCTWVGSFYLGESAESAEISAANDPSRRQSTRTRATDLLVVSDAAMEIAHARIQSYDTSVNIISVVQRDDDRLFTLPTRSPWPSLRTSKYGQGSGAHPHPRVIPNSET</sequence>
<evidence type="ECO:0000256" key="1">
    <source>
        <dbReference type="SAM" id="MobiDB-lite"/>
    </source>
</evidence>
<feature type="region of interest" description="Disordered" evidence="1">
    <location>
        <begin position="80"/>
        <end position="111"/>
    </location>
</feature>
<dbReference type="EMBL" id="JARQZJ010000129">
    <property type="protein sequence ID" value="KAK9891652.1"/>
    <property type="molecule type" value="Genomic_DNA"/>
</dbReference>
<dbReference type="AlphaFoldDB" id="A0AAW1VFA5"/>
<dbReference type="Proteomes" id="UP001431783">
    <property type="component" value="Unassembled WGS sequence"/>
</dbReference>
<proteinExistence type="predicted"/>
<name>A0AAW1VFA5_9CUCU</name>
<gene>
    <name evidence="2" type="ORF">WA026_015620</name>
</gene>
<reference evidence="2 3" key="1">
    <citation type="submission" date="2023-03" db="EMBL/GenBank/DDBJ databases">
        <title>Genome insight into feeding habits of ladybird beetles.</title>
        <authorList>
            <person name="Li H.-S."/>
            <person name="Huang Y.-H."/>
            <person name="Pang H."/>
        </authorList>
    </citation>
    <scope>NUCLEOTIDE SEQUENCE [LARGE SCALE GENOMIC DNA]</scope>
    <source>
        <strain evidence="2">SYSU_2023b</strain>
        <tissue evidence="2">Whole body</tissue>
    </source>
</reference>
<accession>A0AAW1VFA5</accession>
<organism evidence="2 3">
    <name type="scientific">Henosepilachna vigintioctopunctata</name>
    <dbReference type="NCBI Taxonomy" id="420089"/>
    <lineage>
        <taxon>Eukaryota</taxon>
        <taxon>Metazoa</taxon>
        <taxon>Ecdysozoa</taxon>
        <taxon>Arthropoda</taxon>
        <taxon>Hexapoda</taxon>
        <taxon>Insecta</taxon>
        <taxon>Pterygota</taxon>
        <taxon>Neoptera</taxon>
        <taxon>Endopterygota</taxon>
        <taxon>Coleoptera</taxon>
        <taxon>Polyphaga</taxon>
        <taxon>Cucujiformia</taxon>
        <taxon>Coccinelloidea</taxon>
        <taxon>Coccinellidae</taxon>
        <taxon>Epilachninae</taxon>
        <taxon>Epilachnini</taxon>
        <taxon>Henosepilachna</taxon>
    </lineage>
</organism>